<dbReference type="SUPFAM" id="SSF57997">
    <property type="entry name" value="Tropomyosin"/>
    <property type="match status" value="1"/>
</dbReference>
<reference evidence="3" key="1">
    <citation type="submission" date="2016-06" db="UniProtKB">
        <authorList>
            <consortium name="WormBaseParasite"/>
        </authorList>
    </citation>
    <scope>IDENTIFICATION</scope>
</reference>
<feature type="region of interest" description="Disordered" evidence="2">
    <location>
        <begin position="114"/>
        <end position="147"/>
    </location>
</feature>
<name>A0A183T6D0_SCHSO</name>
<sequence>LKKALATAEKRLTETQDLLATREREHQAAVRQTAAEHGRVADCRSQLETALEAANEEARSLRANINSAEKRKSALEARLASCELEKREAEMRLNSIHSSLRRIIGFRQEAIIAGSRSRSPGHRSSSRGRSASPIRLAPAGESAPAAAVQASPFHAGVGTSADLDPEAVRLGLRDVALRLASAEHARDDANARVHSLEARLQEQAEQTEQWARRLHMVQQALCEVEEDKKGVDGRLASAQKALMLQEETLRKNERDRKLLAEKISQLERNFAGAESEKRQEQAQSENLNSFQDMVTKLKQSEARQEEEKIQLRHALEDAENRINQLEVLRQSLEAEVQRCKCVTASKEAESAHIKEKNNALTKKRQDLEAKCSSLQLKIDQLSLAQSRTEEDSKGFKLKIDQLNMTILENNHALEEVNERLRKTQKALTACEKEKLLLQASSLL</sequence>
<feature type="coiled-coil region" evidence="1">
    <location>
        <begin position="179"/>
        <end position="384"/>
    </location>
</feature>
<proteinExistence type="predicted"/>
<accession>A0A183T6D0</accession>
<dbReference type="AlphaFoldDB" id="A0A183T6D0"/>
<evidence type="ECO:0000256" key="1">
    <source>
        <dbReference type="SAM" id="Coils"/>
    </source>
</evidence>
<feature type="coiled-coil region" evidence="1">
    <location>
        <begin position="5"/>
        <end position="92"/>
    </location>
</feature>
<keyword evidence="1" id="KW-0175">Coiled coil</keyword>
<protein>
    <submittedName>
        <fullName evidence="3">HMMR_C domain-containing protein</fullName>
    </submittedName>
</protein>
<organism evidence="3">
    <name type="scientific">Schistocephalus solidus</name>
    <name type="common">Tapeworm</name>
    <dbReference type="NCBI Taxonomy" id="70667"/>
    <lineage>
        <taxon>Eukaryota</taxon>
        <taxon>Metazoa</taxon>
        <taxon>Spiralia</taxon>
        <taxon>Lophotrochozoa</taxon>
        <taxon>Platyhelminthes</taxon>
        <taxon>Cestoda</taxon>
        <taxon>Eucestoda</taxon>
        <taxon>Diphyllobothriidea</taxon>
        <taxon>Diphyllobothriidae</taxon>
        <taxon>Schistocephalus</taxon>
    </lineage>
</organism>
<dbReference type="WBParaSite" id="SSLN_0001247901-mRNA-1">
    <property type="protein sequence ID" value="SSLN_0001247901-mRNA-1"/>
    <property type="gene ID" value="SSLN_0001247901"/>
</dbReference>
<evidence type="ECO:0000313" key="3">
    <source>
        <dbReference type="WBParaSite" id="SSLN_0001247901-mRNA-1"/>
    </source>
</evidence>
<feature type="compositionally biased region" description="Low complexity" evidence="2">
    <location>
        <begin position="127"/>
        <end position="147"/>
    </location>
</feature>
<evidence type="ECO:0000256" key="2">
    <source>
        <dbReference type="SAM" id="MobiDB-lite"/>
    </source>
</evidence>